<reference evidence="4" key="1">
    <citation type="journal article" date="2020" name="Fungal Divers.">
        <title>Resolving the Mortierellaceae phylogeny through synthesis of multi-gene phylogenetics and phylogenomics.</title>
        <authorList>
            <person name="Vandepol N."/>
            <person name="Liber J."/>
            <person name="Desiro A."/>
            <person name="Na H."/>
            <person name="Kennedy M."/>
            <person name="Barry K."/>
            <person name="Grigoriev I.V."/>
            <person name="Miller A.N."/>
            <person name="O'Donnell K."/>
            <person name="Stajich J.E."/>
            <person name="Bonito G."/>
        </authorList>
    </citation>
    <scope>NUCLEOTIDE SEQUENCE</scope>
    <source>
        <strain evidence="4">MES-2147</strain>
    </source>
</reference>
<dbReference type="GO" id="GO:0071014">
    <property type="term" value="C:post-mRNA release spliceosomal complex"/>
    <property type="evidence" value="ECO:0007669"/>
    <property type="project" value="TreeGrafter"/>
</dbReference>
<feature type="region of interest" description="Disordered" evidence="1">
    <location>
        <begin position="1"/>
        <end position="47"/>
    </location>
</feature>
<dbReference type="Pfam" id="PF04676">
    <property type="entry name" value="CwfJ_C_2"/>
    <property type="match status" value="1"/>
</dbReference>
<proteinExistence type="predicted"/>
<dbReference type="GO" id="GO:0061632">
    <property type="term" value="F:RNA lariat debranching enzyme activator activity"/>
    <property type="evidence" value="ECO:0007669"/>
    <property type="project" value="TreeGrafter"/>
</dbReference>
<gene>
    <name evidence="4" type="ORF">BGZ65_007113</name>
</gene>
<evidence type="ECO:0000259" key="2">
    <source>
        <dbReference type="Pfam" id="PF04676"/>
    </source>
</evidence>
<dbReference type="SUPFAM" id="SSF54197">
    <property type="entry name" value="HIT-like"/>
    <property type="match status" value="1"/>
</dbReference>
<dbReference type="InterPro" id="IPR006768">
    <property type="entry name" value="Cwf19-like_C_dom-1"/>
</dbReference>
<dbReference type="PANTHER" id="PTHR12072">
    <property type="entry name" value="CWF19, CELL CYCLE CONTROL PROTEIN"/>
    <property type="match status" value="1"/>
</dbReference>
<evidence type="ECO:0000313" key="5">
    <source>
        <dbReference type="Proteomes" id="UP000749646"/>
    </source>
</evidence>
<dbReference type="OrthoDB" id="444325at2759"/>
<evidence type="ECO:0000313" key="4">
    <source>
        <dbReference type="EMBL" id="KAF9997307.1"/>
    </source>
</evidence>
<accession>A0A9P6MFV3</accession>
<dbReference type="InterPro" id="IPR036265">
    <property type="entry name" value="HIT-like_sf"/>
</dbReference>
<dbReference type="EMBL" id="JAAAHW010001023">
    <property type="protein sequence ID" value="KAF9997307.1"/>
    <property type="molecule type" value="Genomic_DNA"/>
</dbReference>
<dbReference type="AlphaFoldDB" id="A0A9P6MFV3"/>
<dbReference type="Pfam" id="PF04677">
    <property type="entry name" value="CwfJ_C_1"/>
    <property type="match status" value="1"/>
</dbReference>
<keyword evidence="5" id="KW-1185">Reference proteome</keyword>
<feature type="compositionally biased region" description="Basic and acidic residues" evidence="1">
    <location>
        <begin position="25"/>
        <end position="35"/>
    </location>
</feature>
<feature type="domain" description="Cwf19-like C-terminal" evidence="3">
    <location>
        <begin position="37"/>
        <end position="167"/>
    </location>
</feature>
<feature type="region of interest" description="Disordered" evidence="1">
    <location>
        <begin position="176"/>
        <end position="204"/>
    </location>
</feature>
<evidence type="ECO:0008006" key="6">
    <source>
        <dbReference type="Google" id="ProtNLM"/>
    </source>
</evidence>
<dbReference type="Gene3D" id="3.30.428.10">
    <property type="entry name" value="HIT-like"/>
    <property type="match status" value="1"/>
</dbReference>
<name>A0A9P6MFV3_9FUNG</name>
<protein>
    <recommendedName>
        <fullName evidence="6">Cwf19-like C-terminal domain-containing protein</fullName>
    </recommendedName>
</protein>
<feature type="non-terminal residue" evidence="4">
    <location>
        <position position="1"/>
    </location>
</feature>
<dbReference type="GO" id="GO:0000398">
    <property type="term" value="P:mRNA splicing, via spliceosome"/>
    <property type="evidence" value="ECO:0007669"/>
    <property type="project" value="TreeGrafter"/>
</dbReference>
<evidence type="ECO:0000259" key="3">
    <source>
        <dbReference type="Pfam" id="PF04677"/>
    </source>
</evidence>
<comment type="caution">
    <text evidence="4">The sequence shown here is derived from an EMBL/GenBank/DDBJ whole genome shotgun (WGS) entry which is preliminary data.</text>
</comment>
<feature type="domain" description="Cwf19-like protein C-terminal" evidence="2">
    <location>
        <begin position="204"/>
        <end position="282"/>
    </location>
</feature>
<sequence length="283" mass="32289">PGHWIKECPQAGFNRSQQQQQQTGDSRDGTRERGMQRSSQQPPPPCWFCLSNPEVDKNLIVSIGTEVYMTMSKGQLPMTPSNLIPGGGHVILITINHYPTFRAVEAEARKDLESELNKYKDGLQKLFQSKGAAMITWELSQGGRMQHAHVQVMAVPQDTVGDIERQFREDINQFFLPERPSRDQQPEEQQQEESQPKHSAAWQDHLPSSENVSFLKVELPDKVMVCPILERQRVDPQFGRSVLAKALGIPDRANWRNCVKTAEDERKDSQTFKLAFKSYDFTL</sequence>
<dbReference type="InterPro" id="IPR040194">
    <property type="entry name" value="Cwf19-like"/>
</dbReference>
<dbReference type="Proteomes" id="UP000749646">
    <property type="component" value="Unassembled WGS sequence"/>
</dbReference>
<dbReference type="InterPro" id="IPR006767">
    <property type="entry name" value="Cwf19-like_C_dom-2"/>
</dbReference>
<organism evidence="4 5">
    <name type="scientific">Modicella reniformis</name>
    <dbReference type="NCBI Taxonomy" id="1440133"/>
    <lineage>
        <taxon>Eukaryota</taxon>
        <taxon>Fungi</taxon>
        <taxon>Fungi incertae sedis</taxon>
        <taxon>Mucoromycota</taxon>
        <taxon>Mortierellomycotina</taxon>
        <taxon>Mortierellomycetes</taxon>
        <taxon>Mortierellales</taxon>
        <taxon>Mortierellaceae</taxon>
        <taxon>Modicella</taxon>
    </lineage>
</organism>
<dbReference type="PANTHER" id="PTHR12072:SF4">
    <property type="entry name" value="CWF19-LIKE PROTEIN 1"/>
    <property type="match status" value="1"/>
</dbReference>
<evidence type="ECO:0000256" key="1">
    <source>
        <dbReference type="SAM" id="MobiDB-lite"/>
    </source>
</evidence>